<dbReference type="InterPro" id="IPR017867">
    <property type="entry name" value="Tyr_phospatase_low_mol_wt"/>
</dbReference>
<sequence>MKVLFICTGNTCRSPMAEALLKHKRPQWKVKSAGIFAADGSLASEQARRVLEEGNIPIDHISQSISKELVHWADIILTMTASHEHMLVSQFPESTAKTYVFKRYVTGNLADVQDPFGGSLEDYRGTYNELEQLIDQFIESLPNELE</sequence>
<keyword evidence="2" id="KW-0378">Hydrolase</keyword>
<dbReference type="PANTHER" id="PTHR11717">
    <property type="entry name" value="LOW MOLECULAR WEIGHT PROTEIN TYROSINE PHOSPHATASE"/>
    <property type="match status" value="1"/>
</dbReference>
<protein>
    <submittedName>
        <fullName evidence="5">Low molecular weight protein arginine phosphatase</fullName>
    </submittedName>
</protein>
<dbReference type="PANTHER" id="PTHR11717:SF31">
    <property type="entry name" value="LOW MOLECULAR WEIGHT PROTEIN-TYROSINE-PHOSPHATASE ETP-RELATED"/>
    <property type="match status" value="1"/>
</dbReference>
<dbReference type="EMBL" id="CP147404">
    <property type="protein sequence ID" value="WXB92957.1"/>
    <property type="molecule type" value="Genomic_DNA"/>
</dbReference>
<evidence type="ECO:0000259" key="4">
    <source>
        <dbReference type="SMART" id="SM00226"/>
    </source>
</evidence>
<dbReference type="PRINTS" id="PR00719">
    <property type="entry name" value="LMWPTPASE"/>
</dbReference>
<evidence type="ECO:0000313" key="5">
    <source>
        <dbReference type="EMBL" id="WXB92957.1"/>
    </source>
</evidence>
<dbReference type="Proteomes" id="UP001387364">
    <property type="component" value="Chromosome"/>
</dbReference>
<dbReference type="RefSeq" id="WP_338752006.1">
    <property type="nucleotide sequence ID" value="NZ_CP147404.1"/>
</dbReference>
<comment type="similarity">
    <text evidence="1">Belongs to the low molecular weight phosphotyrosine protein phosphatase family.</text>
</comment>
<dbReference type="SMART" id="SM00226">
    <property type="entry name" value="LMWPc"/>
    <property type="match status" value="1"/>
</dbReference>
<dbReference type="CDD" id="cd16344">
    <property type="entry name" value="LMWPAP"/>
    <property type="match status" value="1"/>
</dbReference>
<evidence type="ECO:0000313" key="6">
    <source>
        <dbReference type="Proteomes" id="UP001387364"/>
    </source>
</evidence>
<dbReference type="SUPFAM" id="SSF52788">
    <property type="entry name" value="Phosphotyrosine protein phosphatases I"/>
    <property type="match status" value="1"/>
</dbReference>
<evidence type="ECO:0000256" key="1">
    <source>
        <dbReference type="ARBA" id="ARBA00011063"/>
    </source>
</evidence>
<evidence type="ECO:0000256" key="3">
    <source>
        <dbReference type="ARBA" id="ARBA00022912"/>
    </source>
</evidence>
<dbReference type="Gene3D" id="3.40.50.2300">
    <property type="match status" value="1"/>
</dbReference>
<dbReference type="InterPro" id="IPR050438">
    <property type="entry name" value="LMW_PTPase"/>
</dbReference>
<dbReference type="InterPro" id="IPR023485">
    <property type="entry name" value="Ptyr_pPase"/>
</dbReference>
<keyword evidence="6" id="KW-1185">Reference proteome</keyword>
<evidence type="ECO:0000256" key="2">
    <source>
        <dbReference type="ARBA" id="ARBA00022801"/>
    </source>
</evidence>
<reference evidence="5 6" key="1">
    <citation type="submission" date="2024-02" db="EMBL/GenBank/DDBJ databases">
        <title>Seven novel Bacillus-like species.</title>
        <authorList>
            <person name="Liu G."/>
        </authorList>
    </citation>
    <scope>NUCLEOTIDE SEQUENCE [LARGE SCALE GENOMIC DNA]</scope>
    <source>
        <strain evidence="5 6">FJAT-52991</strain>
    </source>
</reference>
<dbReference type="Pfam" id="PF01451">
    <property type="entry name" value="LMWPc"/>
    <property type="match status" value="1"/>
</dbReference>
<proteinExistence type="inferred from homology"/>
<keyword evidence="3" id="KW-0904">Protein phosphatase</keyword>
<dbReference type="InterPro" id="IPR036196">
    <property type="entry name" value="Ptyr_pPase_sf"/>
</dbReference>
<gene>
    <name evidence="5" type="ORF">WDJ61_17295</name>
</gene>
<feature type="domain" description="Phosphotyrosine protein phosphatase I" evidence="4">
    <location>
        <begin position="1"/>
        <end position="140"/>
    </location>
</feature>
<organism evidence="5 6">
    <name type="scientific">Bacillus kandeliae</name>
    <dbReference type="NCBI Taxonomy" id="3129297"/>
    <lineage>
        <taxon>Bacteria</taxon>
        <taxon>Bacillati</taxon>
        <taxon>Bacillota</taxon>
        <taxon>Bacilli</taxon>
        <taxon>Bacillales</taxon>
        <taxon>Bacillaceae</taxon>
        <taxon>Bacillus</taxon>
    </lineage>
</organism>
<accession>A0ABZ2N5R3</accession>
<name>A0ABZ2N5R3_9BACI</name>